<dbReference type="Proteomes" id="UP000887116">
    <property type="component" value="Unassembled WGS sequence"/>
</dbReference>
<name>A0A8X6H3L6_TRICU</name>
<dbReference type="EMBL" id="BMAO01037135">
    <property type="protein sequence ID" value="GFR15543.1"/>
    <property type="molecule type" value="Genomic_DNA"/>
</dbReference>
<feature type="non-terminal residue" evidence="1">
    <location>
        <position position="1"/>
    </location>
</feature>
<comment type="caution">
    <text evidence="1">The sequence shown here is derived from an EMBL/GenBank/DDBJ whole genome shotgun (WGS) entry which is preliminary data.</text>
</comment>
<accession>A0A8X6H3L6</accession>
<organism evidence="1 2">
    <name type="scientific">Trichonephila clavata</name>
    <name type="common">Joro spider</name>
    <name type="synonym">Nephila clavata</name>
    <dbReference type="NCBI Taxonomy" id="2740835"/>
    <lineage>
        <taxon>Eukaryota</taxon>
        <taxon>Metazoa</taxon>
        <taxon>Ecdysozoa</taxon>
        <taxon>Arthropoda</taxon>
        <taxon>Chelicerata</taxon>
        <taxon>Arachnida</taxon>
        <taxon>Araneae</taxon>
        <taxon>Araneomorphae</taxon>
        <taxon>Entelegynae</taxon>
        <taxon>Araneoidea</taxon>
        <taxon>Nephilidae</taxon>
        <taxon>Trichonephila</taxon>
    </lineage>
</organism>
<proteinExistence type="predicted"/>
<sequence length="24" mass="2531">ALPTETTIVIKIVSDGTVGTEAEW</sequence>
<evidence type="ECO:0000313" key="1">
    <source>
        <dbReference type="EMBL" id="GFR15543.1"/>
    </source>
</evidence>
<evidence type="ECO:0000313" key="2">
    <source>
        <dbReference type="Proteomes" id="UP000887116"/>
    </source>
</evidence>
<protein>
    <submittedName>
        <fullName evidence="1">Uncharacterized protein</fullName>
    </submittedName>
</protein>
<keyword evidence="2" id="KW-1185">Reference proteome</keyword>
<gene>
    <name evidence="1" type="ORF">TNCT_505251</name>
</gene>
<dbReference type="AlphaFoldDB" id="A0A8X6H3L6"/>
<reference evidence="1" key="1">
    <citation type="submission" date="2020-07" db="EMBL/GenBank/DDBJ databases">
        <title>Multicomponent nature underlies the extraordinary mechanical properties of spider dragline silk.</title>
        <authorList>
            <person name="Kono N."/>
            <person name="Nakamura H."/>
            <person name="Mori M."/>
            <person name="Yoshida Y."/>
            <person name="Ohtoshi R."/>
            <person name="Malay A.D."/>
            <person name="Moran D.A.P."/>
            <person name="Tomita M."/>
            <person name="Numata K."/>
            <person name="Arakawa K."/>
        </authorList>
    </citation>
    <scope>NUCLEOTIDE SEQUENCE</scope>
</reference>